<evidence type="ECO:0000256" key="1">
    <source>
        <dbReference type="ARBA" id="ARBA00010657"/>
    </source>
</evidence>
<dbReference type="PATRIC" id="fig|1235802.3.peg.336"/>
<evidence type="ECO:0000256" key="2">
    <source>
        <dbReference type="SAM" id="Coils"/>
    </source>
</evidence>
<dbReference type="CDD" id="cd17242">
    <property type="entry name" value="MobM_relaxase"/>
    <property type="match status" value="1"/>
</dbReference>
<sequence>MASVNFEKLKTPQQVKAMLRHCDGEERMEANHSNIDIDKSKTSGNMQGDLDYTAACQKYSERIAFLDAKPGANKRKDRVTCFGLNVPAPKDLKPEDEKAFFLAAIKIIINQYGENNIIQYYMHQDEKHAYIHAETGERCMSRSHLQCYVVPEHNGKLNGKWFSSRANMVKLNNSIHRMAQEQFGVMFMDGSKRKSRKTVEQLKNESAYLAIQQELDAQKMALDTQTAEVKKEKQIILQTKVMLHEQKSDLDQRENGIKANEDDSRAALQDAATLRDTALQLLLRVQQVEEENMQLIELGKQERRRQRVSALDSDEVIKAYHELNGRLNDLVPQK</sequence>
<gene>
    <name evidence="3" type="ORF">C823_00319</name>
</gene>
<keyword evidence="2" id="KW-0175">Coiled coil</keyword>
<dbReference type="OrthoDB" id="9800759at2"/>
<dbReference type="EMBL" id="AQFT01000010">
    <property type="protein sequence ID" value="EMZ37593.1"/>
    <property type="molecule type" value="Genomic_DNA"/>
</dbReference>
<feature type="coiled-coil region" evidence="2">
    <location>
        <begin position="271"/>
        <end position="305"/>
    </location>
</feature>
<organism evidence="3 4">
    <name type="scientific">Eubacterium plexicaudatum ASF492</name>
    <dbReference type="NCBI Taxonomy" id="1235802"/>
    <lineage>
        <taxon>Bacteria</taxon>
        <taxon>Bacillati</taxon>
        <taxon>Bacillota</taxon>
        <taxon>Clostridia</taxon>
        <taxon>Eubacteriales</taxon>
        <taxon>Eubacteriaceae</taxon>
        <taxon>Eubacterium</taxon>
    </lineage>
</organism>
<accession>N2BGE9</accession>
<dbReference type="HOGENOM" id="CLU_830920_0_0_9"/>
<dbReference type="AlphaFoldDB" id="N2BGE9"/>
<dbReference type="Gene3D" id="3.30.930.30">
    <property type="match status" value="1"/>
</dbReference>
<dbReference type="Proteomes" id="UP000012589">
    <property type="component" value="Unassembled WGS sequence"/>
</dbReference>
<comment type="caution">
    <text evidence="3">The sequence shown here is derived from an EMBL/GenBank/DDBJ whole genome shotgun (WGS) entry which is preliminary data.</text>
</comment>
<dbReference type="STRING" id="1235802.C823_00319"/>
<protein>
    <recommendedName>
        <fullName evidence="5">Mobilization protein</fullName>
    </recommendedName>
</protein>
<proteinExistence type="inferred from homology"/>
<evidence type="ECO:0008006" key="5">
    <source>
        <dbReference type="Google" id="ProtNLM"/>
    </source>
</evidence>
<dbReference type="GO" id="GO:0006310">
    <property type="term" value="P:DNA recombination"/>
    <property type="evidence" value="ECO:0007669"/>
    <property type="project" value="InterPro"/>
</dbReference>
<evidence type="ECO:0000313" key="3">
    <source>
        <dbReference type="EMBL" id="EMZ37593.1"/>
    </source>
</evidence>
<dbReference type="eggNOG" id="ENOG5033B6T">
    <property type="taxonomic scope" value="Bacteria"/>
</dbReference>
<reference evidence="3 4" key="1">
    <citation type="journal article" date="2014" name="Genome Announc.">
        <title>Draft genome sequences of the altered schaedler flora, a defined bacterial community from gnotobiotic mice.</title>
        <authorList>
            <person name="Wannemuehler M.J."/>
            <person name="Overstreet A.M."/>
            <person name="Ward D.V."/>
            <person name="Phillips G.J."/>
        </authorList>
    </citation>
    <scope>NUCLEOTIDE SEQUENCE [LARGE SCALE GENOMIC DNA]</scope>
    <source>
        <strain evidence="3 4">ASF492</strain>
    </source>
</reference>
<evidence type="ECO:0000313" key="4">
    <source>
        <dbReference type="Proteomes" id="UP000012589"/>
    </source>
</evidence>
<comment type="similarity">
    <text evidence="1">Belongs to the plasmid mobilization pre family.</text>
</comment>
<dbReference type="GO" id="GO:0003677">
    <property type="term" value="F:DNA binding"/>
    <property type="evidence" value="ECO:0007669"/>
    <property type="project" value="InterPro"/>
</dbReference>
<dbReference type="InterPro" id="IPR001668">
    <property type="entry name" value="Mob_Pre"/>
</dbReference>
<keyword evidence="4" id="KW-1185">Reference proteome</keyword>
<name>N2BGE9_9FIRM</name>
<dbReference type="Pfam" id="PF01076">
    <property type="entry name" value="Mob_Pre"/>
    <property type="match status" value="1"/>
</dbReference>